<protein>
    <submittedName>
        <fullName evidence="3">Uncharacterized protein</fullName>
    </submittedName>
</protein>
<feature type="region of interest" description="Disordered" evidence="2">
    <location>
        <begin position="2036"/>
        <end position="2145"/>
    </location>
</feature>
<evidence type="ECO:0000313" key="4">
    <source>
        <dbReference type="Proteomes" id="UP001632037"/>
    </source>
</evidence>
<keyword evidence="1" id="KW-0175">Coiled coil</keyword>
<evidence type="ECO:0000256" key="1">
    <source>
        <dbReference type="SAM" id="Coils"/>
    </source>
</evidence>
<feature type="compositionally biased region" description="Acidic residues" evidence="2">
    <location>
        <begin position="1373"/>
        <end position="1388"/>
    </location>
</feature>
<proteinExistence type="predicted"/>
<feature type="compositionally biased region" description="Low complexity" evidence="2">
    <location>
        <begin position="2036"/>
        <end position="2059"/>
    </location>
</feature>
<sequence length="2181" mass="233868">MASKMTGPKSVTPPSPLPKSNNNAASSRIYEHTGTQRTANTVAKGSWRPEPSAGRHDSPLFERHRKLLSPSSKGNDTSIKSEAPAASNAQKPEPKASSKPDTRVLMPLAAVKLELRSVQPPRTPQGNSSASIFHEGGLSASQRVRMELSAQSGSRAGSGSRSNSSEDIFAAKSPVSDEKKHGPRSCPTSFKDRGGVRTKLSPDRRRQARTSSDSIVSKLLPTRDSVNSMLAYLHELQRSETSLRKQLVTTKQHTEEDLHQSLSKLSELQRTIHQVERERQLALQKLDEKDQRILELTAKLKEAEAKTSPVRTTGGVPCKAGLPSIAEEVTTHTMTEPQAPPPDPQMPRPSAEKALAIKTEAFQPYRQPSQAPAPQPLQLQSVMDEAAQFESMSPRSPNRPLWDPWASGGTTPMKNPPPVFTIGSTGLDPIATTSSAEQQLMTRDEELRSILMSPRQAQGQFEAARNVQAEKEGHGTLEPHYSTPVLNVDPTAPLPPQEQEFHPVELQDAPCGPDAQPETSFTEIPLQMDPMLHIGAMPPIHESPFEENNTAALNSGVDEAEYYDIQSQSDVQLPAAPFPRNQVKGMQNLDPHSFAECSSDSRSPQTPVENDHFQYKAPDEVTPGESIHIDRLEQVANGEPEQVHTAPPVESALSPTSDVQPPRPASPAQQEIKTVPTEPVSLETLLVDFFTEVDNKRLKMAKVYGKRYEGREKWLFAELSKRYGASKVAALKTRYENSSSSEASATSSSGSSDKMSDRSSKPTDVSKSDRPKAGRQGHPRHPQFFHPPTPANSVDVSAGNALGPPPASVSQDSDTPIAEADQDAEGSGTTAVSSDKASPGRAASVSPRQRRSGGNVPPFATAPPSFPGSEGTGEGNDTSTVGPSGPPVMNSSRPSIPREEPARQFNKHPPPPPFQARRENTSMNNINNDNAEPMGLRQRHNAPRPSAQGQKTDDAEPPAVTLEGLLKELYKKHQPDKLKNVSIVAKQYAGKERELVGLLKGKYGALSVKHLEENLEVLERAHVARMAGKGAGKKRSCVVRTVSLVFWVSVVLYFSFGAVFVSFVVLDAWECHSLDSDEQELESDECAPLKKELETFTYEHIADYVSQSHPDSCFCSEWKARESALFANLSGDDLMDLVRLVPFSPESFGALWIASVKEQVPSQEFYDSYAKPVVDVSLDVGSFLWSSVVELAGYDEASEPTSEAARDVVENDTESTPLMDEEVERDAYLESLEQASEVAGKESSLSDAEADNVLSEDVKVDAGSAAISDTLAQVPAEEEVLIEEEASKIDDALRIDETDVAAKDEVSLKDSAGDEESTTTEEEGFSSVEDVVSIVEESATVDEENASSAEDVISEEEESVTVENKSSSVASTFEDEEEATVESIDPVEPENVPGAEETELVDTSEEPAEAAEAADDEVTETVAEDVSIEDSIVEESVTADEENASSAEDVISEEEESVTVENKSSSVASTFEDEEEATVESIDPVEPENVPGAEETELVDTSEEPAEATDGAATETMAEDASVVVAIVDNDHVVVDDDDAEVSVASEGEVAGGSVDIVEDVSDAASVKSGELSGEKNAQSDDVVEVEVRQEGLDLLYPEMDEAKEDSTVEASSFAVEEASEPAVNTDGDESLHEAEPESVVESEDVSVDAVDESHVVEEDLATSSATDVDVAEPASADVENATEEEELAESEDLDMEASPELSQDWMSVTEDAGSDLMDANDVDEVQVLEDNEGAETEEVEDDGSEEEDESEEELDALIDVEVMVFNEEGAVSSDKNDASVLVSEDTNVAEVAIEVELPTTSSSDIDGEEPLSDESSESMPTEAFETISEEDHNATGSVDDVDEDEDDENVEVVASNDEDESVVPVETEAVIFESMVEDDGVSESDDEAVEELAEKTDNEAEGGEEVVGVSFDIELATEEGGEVGEPSVSSETEAESANVDGMVNEDADVGNDEAEVSTPREIKAEQSASEVDLFSELAGDESVAIEATEASVDADAASVEEISALVDLVDSEEVEGAVGTESAVVADVEARDSAEASAVPAAEEGAVVDTNDAAVAVDMESAEKLSNTDTDEEAATDDEADPEPVDESENGESDTDALLSDQEEHSAMAEADGCDDAPSAVAQSQTSVDAEAVKPVGDGDLNDDDEEDEIAFMEELEDPEEVLRMAELAAAAELATMESR</sequence>
<feature type="compositionally biased region" description="Polar residues" evidence="2">
    <location>
        <begin position="69"/>
        <end position="80"/>
    </location>
</feature>
<feature type="region of interest" description="Disordered" evidence="2">
    <location>
        <begin position="1"/>
        <end position="214"/>
    </location>
</feature>
<feature type="region of interest" description="Disordered" evidence="2">
    <location>
        <begin position="1597"/>
        <end position="1754"/>
    </location>
</feature>
<feature type="compositionally biased region" description="Acidic residues" evidence="2">
    <location>
        <begin position="1806"/>
        <end position="1817"/>
    </location>
</feature>
<feature type="compositionally biased region" description="Basic and acidic residues" evidence="2">
    <location>
        <begin position="92"/>
        <end position="102"/>
    </location>
</feature>
<feature type="compositionally biased region" description="Basic and acidic residues" evidence="2">
    <location>
        <begin position="754"/>
        <end position="772"/>
    </location>
</feature>
<feature type="compositionally biased region" description="Acidic residues" evidence="2">
    <location>
        <begin position="1494"/>
        <end position="1507"/>
    </location>
</feature>
<feature type="region of interest" description="Disordered" evidence="2">
    <location>
        <begin position="1304"/>
        <end position="1512"/>
    </location>
</feature>
<feature type="region of interest" description="Disordered" evidence="2">
    <location>
        <begin position="584"/>
        <end position="609"/>
    </location>
</feature>
<feature type="compositionally biased region" description="Acidic residues" evidence="2">
    <location>
        <begin position="1471"/>
        <end position="1486"/>
    </location>
</feature>
<feature type="coiled-coil region" evidence="1">
    <location>
        <begin position="251"/>
        <end position="306"/>
    </location>
</feature>
<feature type="compositionally biased region" description="Low complexity" evidence="2">
    <location>
        <begin position="738"/>
        <end position="753"/>
    </location>
</feature>
<feature type="region of interest" description="Disordered" evidence="2">
    <location>
        <begin position="733"/>
        <end position="957"/>
    </location>
</feature>
<feature type="compositionally biased region" description="Acidic residues" evidence="2">
    <location>
        <begin position="1637"/>
        <end position="1651"/>
    </location>
</feature>
<feature type="compositionally biased region" description="Polar residues" evidence="2">
    <location>
        <begin position="827"/>
        <end position="836"/>
    </location>
</feature>
<gene>
    <name evidence="3" type="ORF">V7S43_011009</name>
</gene>
<feature type="compositionally biased region" description="Basic and acidic residues" evidence="2">
    <location>
        <begin position="190"/>
        <end position="205"/>
    </location>
</feature>
<organism evidence="3 4">
    <name type="scientific">Phytophthora oleae</name>
    <dbReference type="NCBI Taxonomy" id="2107226"/>
    <lineage>
        <taxon>Eukaryota</taxon>
        <taxon>Sar</taxon>
        <taxon>Stramenopiles</taxon>
        <taxon>Oomycota</taxon>
        <taxon>Peronosporomycetes</taxon>
        <taxon>Peronosporales</taxon>
        <taxon>Peronosporaceae</taxon>
        <taxon>Phytophthora</taxon>
    </lineage>
</organism>
<feature type="compositionally biased region" description="Acidic residues" evidence="2">
    <location>
        <begin position="1396"/>
        <end position="1443"/>
    </location>
</feature>
<feature type="compositionally biased region" description="Low complexity" evidence="2">
    <location>
        <begin position="1609"/>
        <end position="1624"/>
    </location>
</feature>
<feature type="region of interest" description="Disordered" evidence="2">
    <location>
        <begin position="1795"/>
        <end position="1865"/>
    </location>
</feature>
<accession>A0ABD3FB52</accession>
<dbReference type="EMBL" id="JBIMZQ010000025">
    <property type="protein sequence ID" value="KAL3664125.1"/>
    <property type="molecule type" value="Genomic_DNA"/>
</dbReference>
<feature type="compositionally biased region" description="Basic residues" evidence="2">
    <location>
        <begin position="773"/>
        <end position="783"/>
    </location>
</feature>
<feature type="compositionally biased region" description="Low complexity" evidence="2">
    <location>
        <begin position="149"/>
        <end position="165"/>
    </location>
</feature>
<comment type="caution">
    <text evidence="3">The sequence shown here is derived from an EMBL/GenBank/DDBJ whole genome shotgun (WGS) entry which is preliminary data.</text>
</comment>
<feature type="region of interest" description="Disordered" evidence="2">
    <location>
        <begin position="1919"/>
        <end position="1946"/>
    </location>
</feature>
<dbReference type="Proteomes" id="UP001632037">
    <property type="component" value="Unassembled WGS sequence"/>
</dbReference>
<name>A0ABD3FB52_9STRA</name>
<keyword evidence="4" id="KW-1185">Reference proteome</keyword>
<feature type="compositionally biased region" description="Polar residues" evidence="2">
    <location>
        <begin position="596"/>
        <end position="608"/>
    </location>
</feature>
<feature type="compositionally biased region" description="Acidic residues" evidence="2">
    <location>
        <begin position="1719"/>
        <end position="1754"/>
    </location>
</feature>
<feature type="compositionally biased region" description="Acidic residues" evidence="2">
    <location>
        <begin position="1313"/>
        <end position="1324"/>
    </location>
</feature>
<reference evidence="3 4" key="1">
    <citation type="submission" date="2024-09" db="EMBL/GenBank/DDBJ databases">
        <title>Genome sequencing and assembly of Phytophthora oleae, isolate VK10A, causative agent of rot of olive drupes.</title>
        <authorList>
            <person name="Conti Taguali S."/>
            <person name="Riolo M."/>
            <person name="La Spada F."/>
            <person name="Cacciola S.O."/>
            <person name="Dionisio G."/>
        </authorList>
    </citation>
    <scope>NUCLEOTIDE SEQUENCE [LARGE SCALE GENOMIC DNA]</scope>
    <source>
        <strain evidence="3 4">VK10A</strain>
    </source>
</reference>
<evidence type="ECO:0000313" key="3">
    <source>
        <dbReference type="EMBL" id="KAL3664125.1"/>
    </source>
</evidence>
<feature type="region of interest" description="Disordered" evidence="2">
    <location>
        <begin position="1196"/>
        <end position="1221"/>
    </location>
</feature>
<feature type="compositionally biased region" description="Acidic residues" evidence="2">
    <location>
        <begin position="2070"/>
        <end position="2096"/>
    </location>
</feature>
<evidence type="ECO:0000256" key="2">
    <source>
        <dbReference type="SAM" id="MobiDB-lite"/>
    </source>
</evidence>
<feature type="region of interest" description="Disordered" evidence="2">
    <location>
        <begin position="639"/>
        <end position="676"/>
    </location>
</feature>
<feature type="compositionally biased region" description="Acidic residues" evidence="2">
    <location>
        <begin position="1840"/>
        <end position="1862"/>
    </location>
</feature>
<feature type="compositionally biased region" description="Acidic residues" evidence="2">
    <location>
        <begin position="1681"/>
        <end position="1698"/>
    </location>
</feature>
<feature type="compositionally biased region" description="Basic and acidic residues" evidence="2">
    <location>
        <begin position="53"/>
        <end position="62"/>
    </location>
</feature>
<feature type="compositionally biased region" description="Polar residues" evidence="2">
    <location>
        <begin position="33"/>
        <end position="43"/>
    </location>
</feature>
<feature type="compositionally biased region" description="Polar residues" evidence="2">
    <location>
        <begin position="921"/>
        <end position="930"/>
    </location>
</feature>
<feature type="compositionally biased region" description="Low complexity" evidence="2">
    <location>
        <begin position="1325"/>
        <end position="1338"/>
    </location>
</feature>